<dbReference type="InterPro" id="IPR013083">
    <property type="entry name" value="Znf_RING/FYVE/PHD"/>
</dbReference>
<dbReference type="Gene3D" id="3.40.5.120">
    <property type="match status" value="1"/>
</dbReference>
<dbReference type="Gene3D" id="1.10.472.30">
    <property type="entry name" value="Transcription elongation factor S-II, central domain"/>
    <property type="match status" value="1"/>
</dbReference>
<feature type="compositionally biased region" description="Acidic residues" evidence="10">
    <location>
        <begin position="679"/>
        <end position="689"/>
    </location>
</feature>
<keyword evidence="4" id="KW-0862">Zinc</keyword>
<dbReference type="InterPro" id="IPR012921">
    <property type="entry name" value="SPOC_C"/>
</dbReference>
<accession>A0A9P0GH20</accession>
<evidence type="ECO:0000256" key="1">
    <source>
        <dbReference type="ARBA" id="ARBA00004123"/>
    </source>
</evidence>
<keyword evidence="9" id="KW-0175">Coiled coil</keyword>
<dbReference type="InterPro" id="IPR006576">
    <property type="entry name" value="BRK_domain"/>
</dbReference>
<feature type="compositionally biased region" description="Basic and acidic residues" evidence="10">
    <location>
        <begin position="326"/>
        <end position="375"/>
    </location>
</feature>
<evidence type="ECO:0000256" key="3">
    <source>
        <dbReference type="ARBA" id="ARBA00022771"/>
    </source>
</evidence>
<dbReference type="PROSITE" id="PS50016">
    <property type="entry name" value="ZF_PHD_2"/>
    <property type="match status" value="1"/>
</dbReference>
<dbReference type="SMART" id="SM00249">
    <property type="entry name" value="PHD"/>
    <property type="match status" value="1"/>
</dbReference>
<feature type="domain" description="TFIIS central" evidence="12">
    <location>
        <begin position="1031"/>
        <end position="1151"/>
    </location>
</feature>
<feature type="region of interest" description="Disordered" evidence="10">
    <location>
        <begin position="1759"/>
        <end position="1783"/>
    </location>
</feature>
<sequence length="1870" mass="209856">MANSVVKVTDIRDEEIDDSLLLLVGEDGTVTPDQDTVETYLKQRNGPTNLQIMKFNRSEKQGIDITVDNVTYIPDAVTEEVVRCDMDEVARNLYNFRLDHDYTPLTSPRRIVITDDEDDELVRTLRILDGPDTDVISMDLSEPPPLIMTSTPKPKQLPKIKLIQSITLTPPNLSNNVVSSPQLKPEVIPSSADPAEVEKDPEMPALEPIKSEVQKIKELSLTKIVPSRAKMKTVKPQKLFKNKVLKNKKQVKEKEVVEEEDKDSQDDEDDYVGDDINISMDDDDTDDSDFVIEDEVKTKISQKRPSHKLSKSKLKPSRSPKRKSKEIREEPKKELPSEDVKKQKPQEKKEELKSEEKQTEKEKTDDLDAKSLEKKPVKKEKKLPKPIPNDFALFSTPDIIRRVGGKEPTTPITPEPIPIKPAKIGEVPRKSLDLLQSQIKNRKSIDDKEKEMEKDKDKNVEHKIKENKERRISGGDSKPKRLSLDEKLKPKEMKSERRISDAKKLDKIKDSIDLHGEDIRDTLLNEDTRPFPMDTTHLNSSLESTLDTTGLDLDPALLDNLNNDEISEDILYKVAQSLVSNPEIQNAIDKGINDGVLDPMPVDNVVSAPTVVQPSANNDDVMQGATQIVRPDGRVVIIPPIERPTTRSRNKKTEEIKPIFKPVHKPLDDEHVSGNELDSSNDEEEESEDDPNKLWCICNQPHNNRFMICCDTCEEWYHGKCVNITKTMGQQMEAEGREWICLFCKDPCLKRPQAAARRIRKASRNSRTSTDSSGSVAKKADSSASAIPCVVCQKPARKNSIYCSETCILAHAQGIERVVVFERSTGKMLTGNKAPSASNLDQWLKEHPGYEVVRSGGKVVTAKAGNLAQTKLKLVKNVNNHGVSLAAQKKGGISVGVIKHSPKQQQQEQQQQHQKVKSALKASLTGLKQPIPKLPLMRESLKSKLIAEPLKSPPASTPPKIPKLIQSTLTKTMKSAEKVQKSPITPNKDRPIVTKERTMSTGSKEKAVIRTPKPKKVEKEETTPQKQPENIRENVQKTVSEQLMNRLKGNEDLKLSEDEVKSISTEIESQLFKCFGDTGQKYRNKYRSLIFNIKDVKNQTLWRRICEKSINPYELVRLSTDDMANQELAQWREKEAKHQLDMIKKSELELLNCNRQYVLKTHKGEQVVEDDHGNKVDNTEVIKSLTEGSALDSGETKRDNSKERDKKNSSKHNHKDKDRDRERKSSKEKDHRSHRSSSRDRDKDRSRRRSRSRDRKHSDRKKRSHSKERDRSRHRKSSHKSSRHKRDIISSTDKLDKKSKEILEQLVDNKIVPPLEDRLWKHVAQEDIVPGMAIESDSDHEPTSTVTIPTPPRIPENEEDKNLPISPEKEKDLSDLTRSTSPPPVIKPTEIWRGVINMIDVAEISITAHEVSGDCSGLNKELSTNLDIVGRISPDTVWDYIGKMKCSNSKSISLIRLNATNMEEKMPYLALYSYLSSRDRLGVVKSLNKAVKDFYIYPLAPQKPIPQVLLPLNGPGFEESRPALLLGIIVRDKRKRPYTDSLPVSSKKTRIDTPPLPVAPPPVAPPPPPPPRSYTPPPPPVNKDPRLAAKLPPVVLPPPVVPPPREATPPIVVSEGDEPYSPGDSSDNSPIIEDVPAQNPASIPIISSILETSTPSPTFSAIPGLTAGLPSSTLEVQRQIEELNKKIEMQKSEITSMTQNIVSASTEIRTTSLANIALPTNLQQILDSIKSIGDTTDSPAPSTKDLPQTDLTIPLMIPKRNNRQLNSTPTPIQNDVPSDTIPLKLPNKPILKLLANSPLRSQSVSSPVPEDKPSVLSSLTEEELIKKAAEMLGEQESTDKKEDPEESPQNAKRPKVDVILPPVPGIEDDT</sequence>
<dbReference type="PROSITE" id="PS51321">
    <property type="entry name" value="TFIIS_CENTRAL"/>
    <property type="match status" value="1"/>
</dbReference>
<feature type="region of interest" description="Disordered" evidence="10">
    <location>
        <begin position="1332"/>
        <end position="1384"/>
    </location>
</feature>
<dbReference type="PANTHER" id="PTHR11477">
    <property type="entry name" value="TRANSCRIPTION FACTOR S-II ZINC FINGER DOMAIN-CONTAINING PROTEIN"/>
    <property type="match status" value="1"/>
</dbReference>
<dbReference type="SUPFAM" id="SSF160481">
    <property type="entry name" value="BRK domain-like"/>
    <property type="match status" value="1"/>
</dbReference>
<protein>
    <recommendedName>
        <fullName evidence="15">Death-inducer obliterator 1</fullName>
    </recommendedName>
</protein>
<evidence type="ECO:0000256" key="4">
    <source>
        <dbReference type="ARBA" id="ARBA00022833"/>
    </source>
</evidence>
<feature type="region of interest" description="Disordered" evidence="10">
    <location>
        <begin position="242"/>
        <end position="499"/>
    </location>
</feature>
<feature type="compositionally biased region" description="Polar residues" evidence="10">
    <location>
        <begin position="1763"/>
        <end position="1777"/>
    </location>
</feature>
<dbReference type="InterPro" id="IPR001965">
    <property type="entry name" value="Znf_PHD"/>
</dbReference>
<evidence type="ECO:0000259" key="12">
    <source>
        <dbReference type="PROSITE" id="PS51321"/>
    </source>
</evidence>
<evidence type="ECO:0000313" key="13">
    <source>
        <dbReference type="EMBL" id="CAH1108937.1"/>
    </source>
</evidence>
<evidence type="ECO:0000256" key="8">
    <source>
        <dbReference type="PROSITE-ProRule" id="PRU00146"/>
    </source>
</evidence>
<feature type="compositionally biased region" description="Acidic residues" evidence="10">
    <location>
        <begin position="280"/>
        <end position="293"/>
    </location>
</feature>
<proteinExistence type="predicted"/>
<feature type="compositionally biased region" description="Basic residues" evidence="10">
    <location>
        <begin position="300"/>
        <end position="325"/>
    </location>
</feature>
<dbReference type="Pfam" id="PF07744">
    <property type="entry name" value="SPOC"/>
    <property type="match status" value="1"/>
</dbReference>
<evidence type="ECO:0000256" key="6">
    <source>
        <dbReference type="ARBA" id="ARBA00023163"/>
    </source>
</evidence>
<dbReference type="Gene3D" id="3.30.40.10">
    <property type="entry name" value="Zinc/RING finger domain, C3HC4 (zinc finger)"/>
    <property type="match status" value="1"/>
</dbReference>
<feature type="compositionally biased region" description="Basic and acidic residues" evidence="10">
    <location>
        <begin position="1015"/>
        <end position="1029"/>
    </location>
</feature>
<feature type="compositionally biased region" description="Basic and acidic residues" evidence="10">
    <location>
        <begin position="1215"/>
        <end position="1245"/>
    </location>
</feature>
<evidence type="ECO:0000256" key="10">
    <source>
        <dbReference type="SAM" id="MobiDB-lite"/>
    </source>
</evidence>
<feature type="region of interest" description="Disordered" evidence="10">
    <location>
        <begin position="1537"/>
        <end position="1627"/>
    </location>
</feature>
<dbReference type="InterPro" id="IPR036575">
    <property type="entry name" value="TFIIS_cen_dom_sf"/>
</dbReference>
<evidence type="ECO:0000256" key="2">
    <source>
        <dbReference type="ARBA" id="ARBA00022723"/>
    </source>
</evidence>
<keyword evidence="5" id="KW-0805">Transcription regulation</keyword>
<gene>
    <name evidence="13" type="ORF">PSYICH_LOCUS8495</name>
</gene>
<name>A0A9P0GH20_9CUCU</name>
<dbReference type="Pfam" id="PF07533">
    <property type="entry name" value="BRK"/>
    <property type="match status" value="1"/>
</dbReference>
<dbReference type="InterPro" id="IPR037259">
    <property type="entry name" value="BRK_sf"/>
</dbReference>
<reference evidence="13" key="1">
    <citation type="submission" date="2022-01" db="EMBL/GenBank/DDBJ databases">
        <authorList>
            <person name="King R."/>
        </authorList>
    </citation>
    <scope>NUCLEOTIDE SEQUENCE</scope>
</reference>
<feature type="compositionally biased region" description="Acidic residues" evidence="10">
    <location>
        <begin position="256"/>
        <end position="273"/>
    </location>
</feature>
<evidence type="ECO:0000256" key="9">
    <source>
        <dbReference type="SAM" id="Coils"/>
    </source>
</evidence>
<organism evidence="13 14">
    <name type="scientific">Psylliodes chrysocephalus</name>
    <dbReference type="NCBI Taxonomy" id="3402493"/>
    <lineage>
        <taxon>Eukaryota</taxon>
        <taxon>Metazoa</taxon>
        <taxon>Ecdysozoa</taxon>
        <taxon>Arthropoda</taxon>
        <taxon>Hexapoda</taxon>
        <taxon>Insecta</taxon>
        <taxon>Pterygota</taxon>
        <taxon>Neoptera</taxon>
        <taxon>Endopterygota</taxon>
        <taxon>Coleoptera</taxon>
        <taxon>Polyphaga</taxon>
        <taxon>Cucujiformia</taxon>
        <taxon>Chrysomeloidea</taxon>
        <taxon>Chrysomelidae</taxon>
        <taxon>Galerucinae</taxon>
        <taxon>Alticini</taxon>
        <taxon>Psylliodes</taxon>
    </lineage>
</organism>
<dbReference type="InterPro" id="IPR011011">
    <property type="entry name" value="Znf_FYVE_PHD"/>
</dbReference>
<dbReference type="SMART" id="SM00510">
    <property type="entry name" value="TFS2M"/>
    <property type="match status" value="1"/>
</dbReference>
<keyword evidence="2" id="KW-0479">Metal-binding</keyword>
<keyword evidence="3 8" id="KW-0863">Zinc-finger</keyword>
<dbReference type="Pfam" id="PF07500">
    <property type="entry name" value="TFIIS_M"/>
    <property type="match status" value="1"/>
</dbReference>
<dbReference type="Pfam" id="PF00628">
    <property type="entry name" value="PHD"/>
    <property type="match status" value="1"/>
</dbReference>
<dbReference type="InterPro" id="IPR019787">
    <property type="entry name" value="Znf_PHD-finger"/>
</dbReference>
<comment type="subcellular location">
    <subcellularLocation>
        <location evidence="1">Nucleus</location>
    </subcellularLocation>
</comment>
<keyword evidence="7" id="KW-0539">Nucleus</keyword>
<dbReference type="GO" id="GO:0006351">
    <property type="term" value="P:DNA-templated transcription"/>
    <property type="evidence" value="ECO:0007669"/>
    <property type="project" value="InterPro"/>
</dbReference>
<dbReference type="SUPFAM" id="SSF57903">
    <property type="entry name" value="FYVE/PHD zinc finger"/>
    <property type="match status" value="1"/>
</dbReference>
<dbReference type="OrthoDB" id="1884872at2759"/>
<feature type="region of interest" description="Disordered" evidence="10">
    <location>
        <begin position="663"/>
        <end position="691"/>
    </location>
</feature>
<feature type="domain" description="PHD-type" evidence="11">
    <location>
        <begin position="693"/>
        <end position="747"/>
    </location>
</feature>
<evidence type="ECO:0008006" key="15">
    <source>
        <dbReference type="Google" id="ProtNLM"/>
    </source>
</evidence>
<evidence type="ECO:0000259" key="11">
    <source>
        <dbReference type="PROSITE" id="PS50016"/>
    </source>
</evidence>
<feature type="compositionally biased region" description="Basic and acidic residues" evidence="10">
    <location>
        <begin position="996"/>
        <end position="1008"/>
    </location>
</feature>
<feature type="compositionally biased region" description="Pro residues" evidence="10">
    <location>
        <begin position="1594"/>
        <end position="1607"/>
    </location>
</feature>
<dbReference type="SUPFAM" id="SSF46942">
    <property type="entry name" value="Elongation factor TFIIS domain 2"/>
    <property type="match status" value="1"/>
</dbReference>
<feature type="compositionally biased region" description="Basic and acidic residues" evidence="10">
    <location>
        <begin position="443"/>
        <end position="499"/>
    </location>
</feature>
<feature type="region of interest" description="Disordered" evidence="10">
    <location>
        <begin position="1169"/>
        <end position="1293"/>
    </location>
</feature>
<dbReference type="InterPro" id="IPR003618">
    <property type="entry name" value="TFIIS_cen_dom"/>
</dbReference>
<dbReference type="CDD" id="cd15552">
    <property type="entry name" value="PHD_PHF3_like"/>
    <property type="match status" value="1"/>
</dbReference>
<dbReference type="InterPro" id="IPR019786">
    <property type="entry name" value="Zinc_finger_PHD-type_CS"/>
</dbReference>
<feature type="region of interest" description="Disordered" evidence="10">
    <location>
        <begin position="1800"/>
        <end position="1870"/>
    </location>
</feature>
<evidence type="ECO:0000313" key="14">
    <source>
        <dbReference type="Proteomes" id="UP001153636"/>
    </source>
</evidence>
<feature type="region of interest" description="Disordered" evidence="10">
    <location>
        <begin position="177"/>
        <end position="198"/>
    </location>
</feature>
<dbReference type="GO" id="GO:0005634">
    <property type="term" value="C:nucleus"/>
    <property type="evidence" value="ECO:0007669"/>
    <property type="project" value="UniProtKB-SubCell"/>
</dbReference>
<feature type="compositionally biased region" description="Basic and acidic residues" evidence="10">
    <location>
        <begin position="1169"/>
        <end position="1180"/>
    </location>
</feature>
<feature type="compositionally biased region" description="Pro residues" evidence="10">
    <location>
        <begin position="1554"/>
        <end position="1582"/>
    </location>
</feature>
<keyword evidence="14" id="KW-1185">Reference proteome</keyword>
<feature type="compositionally biased region" description="Basic residues" evidence="10">
    <location>
        <begin position="1246"/>
        <end position="1286"/>
    </location>
</feature>
<dbReference type="SMART" id="SM00592">
    <property type="entry name" value="BRK"/>
    <property type="match status" value="1"/>
</dbReference>
<keyword evidence="6" id="KW-0804">Transcription</keyword>
<feature type="coiled-coil region" evidence="9">
    <location>
        <begin position="1673"/>
        <end position="1700"/>
    </location>
</feature>
<dbReference type="Proteomes" id="UP001153636">
    <property type="component" value="Chromosome 3"/>
</dbReference>
<evidence type="ECO:0000256" key="7">
    <source>
        <dbReference type="ARBA" id="ARBA00023242"/>
    </source>
</evidence>
<dbReference type="PANTHER" id="PTHR11477:SF51">
    <property type="entry name" value="PROTEIN PARTNER OF SNF, ISOFORM B"/>
    <property type="match status" value="1"/>
</dbReference>
<feature type="region of interest" description="Disordered" evidence="10">
    <location>
        <begin position="996"/>
        <end position="1029"/>
    </location>
</feature>
<dbReference type="EMBL" id="OV651815">
    <property type="protein sequence ID" value="CAH1108937.1"/>
    <property type="molecule type" value="Genomic_DNA"/>
</dbReference>
<dbReference type="GO" id="GO:0008270">
    <property type="term" value="F:zinc ion binding"/>
    <property type="evidence" value="ECO:0007669"/>
    <property type="project" value="UniProtKB-KW"/>
</dbReference>
<dbReference type="PROSITE" id="PS01359">
    <property type="entry name" value="ZF_PHD_1"/>
    <property type="match status" value="1"/>
</dbReference>
<feature type="region of interest" description="Disordered" evidence="10">
    <location>
        <begin position="759"/>
        <end position="779"/>
    </location>
</feature>
<feature type="compositionally biased region" description="Basic and acidic residues" evidence="10">
    <location>
        <begin position="1194"/>
        <end position="1208"/>
    </location>
</feature>
<evidence type="ECO:0000256" key="5">
    <source>
        <dbReference type="ARBA" id="ARBA00023015"/>
    </source>
</evidence>